<evidence type="ECO:0000256" key="2">
    <source>
        <dbReference type="ARBA" id="ARBA00023180"/>
    </source>
</evidence>
<dbReference type="RefSeq" id="WP_275614055.1">
    <property type="nucleotide sequence ID" value="NZ_JARFVB010000001.1"/>
</dbReference>
<organism evidence="4 5">
    <name type="scientific">Flagellimonas yonaguniensis</name>
    <dbReference type="NCBI Taxonomy" id="3031325"/>
    <lineage>
        <taxon>Bacteria</taxon>
        <taxon>Pseudomonadati</taxon>
        <taxon>Bacteroidota</taxon>
        <taxon>Flavobacteriia</taxon>
        <taxon>Flavobacteriales</taxon>
        <taxon>Flavobacteriaceae</taxon>
        <taxon>Flagellimonas</taxon>
    </lineage>
</organism>
<evidence type="ECO:0000259" key="3">
    <source>
        <dbReference type="Pfam" id="PF00685"/>
    </source>
</evidence>
<dbReference type="PANTHER" id="PTHR10605:SF56">
    <property type="entry name" value="BIFUNCTIONAL HEPARAN SULFATE N-DEACETYLASE_N-SULFOTRANSFERASE"/>
    <property type="match status" value="1"/>
</dbReference>
<evidence type="ECO:0000313" key="5">
    <source>
        <dbReference type="Proteomes" id="UP001221366"/>
    </source>
</evidence>
<dbReference type="InterPro" id="IPR027417">
    <property type="entry name" value="P-loop_NTPase"/>
</dbReference>
<sequence>MENRWNNVTSRNKNHKTKMSVFPNFLIVGAAKAGTSTIARCLGQHPSVFMPIRKECRYFSMMDGNFQGPKDYLVNKSIIKSEEEYIKLFNRANSNQIKGDVSPDYLYYYKNSIEKIKESYASTNQKEPKIIIILRNPVERAFSQYMHFVRDLREKESFTEAIELENSRKERNWEWAWLYVDVGFYLKQVEAYLQNFSKVKIIIYDDFKRDNQNVLNEISDFLEIKPIEYDFKNRYNVSGSPKNISLQKIYSRLVFPKFVRELAPQKIINALKGVKQKMIRKNIAKTIIPERDKERLKSLYREDIKELENLINRDLSHWLK</sequence>
<dbReference type="Proteomes" id="UP001221366">
    <property type="component" value="Unassembled WGS sequence"/>
</dbReference>
<comment type="caution">
    <text evidence="4">The sequence shown here is derived from an EMBL/GenBank/DDBJ whole genome shotgun (WGS) entry which is preliminary data.</text>
</comment>
<protein>
    <submittedName>
        <fullName evidence="4">Sulfotransferase</fullName>
    </submittedName>
</protein>
<dbReference type="Gene3D" id="3.40.50.300">
    <property type="entry name" value="P-loop containing nucleotide triphosphate hydrolases"/>
    <property type="match status" value="1"/>
</dbReference>
<name>A0ABT5XUA7_9FLAO</name>
<dbReference type="InterPro" id="IPR037359">
    <property type="entry name" value="NST/OST"/>
</dbReference>
<feature type="domain" description="Sulfotransferase" evidence="3">
    <location>
        <begin position="24"/>
        <end position="225"/>
    </location>
</feature>
<evidence type="ECO:0000313" key="4">
    <source>
        <dbReference type="EMBL" id="MDF0714774.1"/>
    </source>
</evidence>
<dbReference type="Pfam" id="PF00685">
    <property type="entry name" value="Sulfotransfer_1"/>
    <property type="match status" value="1"/>
</dbReference>
<evidence type="ECO:0000256" key="1">
    <source>
        <dbReference type="ARBA" id="ARBA00022679"/>
    </source>
</evidence>
<accession>A0ABT5XUA7</accession>
<dbReference type="InterPro" id="IPR000863">
    <property type="entry name" value="Sulfotransferase_dom"/>
</dbReference>
<keyword evidence="5" id="KW-1185">Reference proteome</keyword>
<keyword evidence="1" id="KW-0808">Transferase</keyword>
<dbReference type="SUPFAM" id="SSF52540">
    <property type="entry name" value="P-loop containing nucleoside triphosphate hydrolases"/>
    <property type="match status" value="1"/>
</dbReference>
<reference evidence="4 5" key="1">
    <citation type="submission" date="2023-03" db="EMBL/GenBank/DDBJ databases">
        <title>Muricauda XX sp. nov. and Muricauda XXX sp. nov., two novel species isolated from Okinawa Trough.</title>
        <authorList>
            <person name="Cao W."/>
            <person name="Deng X."/>
        </authorList>
    </citation>
    <scope>NUCLEOTIDE SEQUENCE [LARGE SCALE GENOMIC DNA]</scope>
    <source>
        <strain evidence="4 5">334s03</strain>
    </source>
</reference>
<proteinExistence type="predicted"/>
<gene>
    <name evidence="4" type="ORF">PY092_01320</name>
</gene>
<dbReference type="PANTHER" id="PTHR10605">
    <property type="entry name" value="HEPARAN SULFATE SULFOTRANSFERASE"/>
    <property type="match status" value="1"/>
</dbReference>
<keyword evidence="2" id="KW-0325">Glycoprotein</keyword>
<dbReference type="EMBL" id="JARFVB010000001">
    <property type="protein sequence ID" value="MDF0714774.1"/>
    <property type="molecule type" value="Genomic_DNA"/>
</dbReference>